<reference evidence="2 3" key="1">
    <citation type="submission" date="2021-01" db="EMBL/GenBank/DDBJ databases">
        <title>Actinoplanes sp. nov. LDG1-01 isolated from lichen.</title>
        <authorList>
            <person name="Saeng-In P."/>
            <person name="Phongsopitanun W."/>
            <person name="Kanchanasin P."/>
            <person name="Yuki M."/>
            <person name="Kudo T."/>
            <person name="Ohkuma M."/>
            <person name="Tanasupawat S."/>
        </authorList>
    </citation>
    <scope>NUCLEOTIDE SEQUENCE [LARGE SCALE GENOMIC DNA]</scope>
    <source>
        <strain evidence="2 3">LDG1-01</strain>
    </source>
</reference>
<evidence type="ECO:0000313" key="3">
    <source>
        <dbReference type="Proteomes" id="UP000598996"/>
    </source>
</evidence>
<dbReference type="InterPro" id="IPR008912">
    <property type="entry name" value="Uncharacterised_CoxE"/>
</dbReference>
<dbReference type="Pfam" id="PF05762">
    <property type="entry name" value="VWA_CoxE"/>
    <property type="match status" value="1"/>
</dbReference>
<dbReference type="PIRSF" id="PIRSF010256">
    <property type="entry name" value="CoxE_vWa"/>
    <property type="match status" value="1"/>
</dbReference>
<dbReference type="EMBL" id="JAENHO010000008">
    <property type="protein sequence ID" value="MBL7258188.1"/>
    <property type="molecule type" value="Genomic_DNA"/>
</dbReference>
<sequence>MPGADPSRGGTSRPVLLRGTDRAALAVALVARLRRAGIPTGLTETGDFVHALEVSPPLSLDTLYWTARVSLVRRQPDLAAFDKVFAAVFADAPPLPFIRQAVAPAARRDDDVQVPVPADTDELADGSGLPWATLPPVVAAAETTDTGLEVPDRRPSALAALAELPFEDLDATQTGLLGEALRAALIRWPTRRTRRHRPDPAGRRVALRPTIARARRTAWEPAHLVRERPLRRPRRAVLLCDVSESMRAQATAYLHLMRAFTLVAEAEVFAFATTLTRLTPALRHTNAAEAVARAGELVTDRFGGTRIATNVAALLDSHHGNTLRGALVIVASDGWDSDPPELMTAAMTRLRRRAHRVLWLNPRASAPGFAPRVAGMAAALPFCDRLLPAATFQDLAAAAHLLQDPSAPGGRGLTARVAK</sequence>
<keyword evidence="3" id="KW-1185">Reference proteome</keyword>
<accession>A0ABS1VUM8</accession>
<dbReference type="SUPFAM" id="SSF53300">
    <property type="entry name" value="vWA-like"/>
    <property type="match status" value="1"/>
</dbReference>
<dbReference type="Gene3D" id="3.40.50.410">
    <property type="entry name" value="von Willebrand factor, type A domain"/>
    <property type="match status" value="1"/>
</dbReference>
<proteinExistence type="predicted"/>
<dbReference type="InterPro" id="IPR011195">
    <property type="entry name" value="UCP010256"/>
</dbReference>
<protein>
    <submittedName>
        <fullName evidence="2">VWA domain-containing protein</fullName>
    </submittedName>
</protein>
<dbReference type="PANTHER" id="PTHR39338">
    <property type="entry name" value="BLL5662 PROTEIN-RELATED"/>
    <property type="match status" value="1"/>
</dbReference>
<feature type="domain" description="VWFA" evidence="1">
    <location>
        <begin position="233"/>
        <end position="395"/>
    </location>
</feature>
<organism evidence="2 3">
    <name type="scientific">Paractinoplanes lichenicola</name>
    <dbReference type="NCBI Taxonomy" id="2802976"/>
    <lineage>
        <taxon>Bacteria</taxon>
        <taxon>Bacillati</taxon>
        <taxon>Actinomycetota</taxon>
        <taxon>Actinomycetes</taxon>
        <taxon>Micromonosporales</taxon>
        <taxon>Micromonosporaceae</taxon>
        <taxon>Paractinoplanes</taxon>
    </lineage>
</organism>
<evidence type="ECO:0000313" key="2">
    <source>
        <dbReference type="EMBL" id="MBL7258188.1"/>
    </source>
</evidence>
<dbReference type="RefSeq" id="WP_202994822.1">
    <property type="nucleotide sequence ID" value="NZ_JAENHO010000008.1"/>
</dbReference>
<dbReference type="SMART" id="SM00327">
    <property type="entry name" value="VWA"/>
    <property type="match status" value="1"/>
</dbReference>
<dbReference type="Proteomes" id="UP000598996">
    <property type="component" value="Unassembled WGS sequence"/>
</dbReference>
<evidence type="ECO:0000259" key="1">
    <source>
        <dbReference type="SMART" id="SM00327"/>
    </source>
</evidence>
<dbReference type="InterPro" id="IPR002035">
    <property type="entry name" value="VWF_A"/>
</dbReference>
<dbReference type="InterPro" id="IPR036465">
    <property type="entry name" value="vWFA_dom_sf"/>
</dbReference>
<dbReference type="CDD" id="cd00198">
    <property type="entry name" value="vWFA"/>
    <property type="match status" value="1"/>
</dbReference>
<comment type="caution">
    <text evidence="2">The sequence shown here is derived from an EMBL/GenBank/DDBJ whole genome shotgun (WGS) entry which is preliminary data.</text>
</comment>
<gene>
    <name evidence="2" type="ORF">JKJ07_28165</name>
</gene>
<dbReference type="PANTHER" id="PTHR39338:SF6">
    <property type="entry name" value="BLL5662 PROTEIN"/>
    <property type="match status" value="1"/>
</dbReference>
<name>A0ABS1VUM8_9ACTN</name>